<evidence type="ECO:0000313" key="3">
    <source>
        <dbReference type="Proteomes" id="UP000682892"/>
    </source>
</evidence>
<proteinExistence type="predicted"/>
<organism evidence="2 3">
    <name type="scientific">Aedes aegypti</name>
    <name type="common">Yellowfever mosquito</name>
    <name type="synonym">Culex aegypti</name>
    <dbReference type="NCBI Taxonomy" id="7159"/>
    <lineage>
        <taxon>Eukaryota</taxon>
        <taxon>Metazoa</taxon>
        <taxon>Ecdysozoa</taxon>
        <taxon>Arthropoda</taxon>
        <taxon>Hexapoda</taxon>
        <taxon>Insecta</taxon>
        <taxon>Pterygota</taxon>
        <taxon>Neoptera</taxon>
        <taxon>Endopterygota</taxon>
        <taxon>Diptera</taxon>
        <taxon>Nematocera</taxon>
        <taxon>Culicoidea</taxon>
        <taxon>Culicidae</taxon>
        <taxon>Culicinae</taxon>
        <taxon>Aedini</taxon>
        <taxon>Aedes</taxon>
        <taxon>Stegomyia</taxon>
    </lineage>
</organism>
<dbReference type="EMBL" id="CH477562">
    <property type="protein sequence ID" value="EJY57793.1"/>
    <property type="molecule type" value="Genomic_DNA"/>
</dbReference>
<accession>J9HT29</accession>
<feature type="region of interest" description="Disordered" evidence="1">
    <location>
        <begin position="1"/>
        <end position="45"/>
    </location>
</feature>
<gene>
    <name evidence="2" type="ORF">AaeL_AAEL017468</name>
</gene>
<reference evidence="2" key="3">
    <citation type="submission" date="2012-09" db="EMBL/GenBank/DDBJ databases">
        <authorList>
            <consortium name="VectorBase"/>
        </authorList>
    </citation>
    <scope>NUCLEOTIDE SEQUENCE</scope>
    <source>
        <strain evidence="2">Liverpool</strain>
    </source>
</reference>
<sequence length="90" mass="10019">MFSSHSKLGRNRVDHSFASAELPGRRQFDHPLLQQTSALPGRPRPRVIPINRLTRFAAAAASANEKQPPSQCKSIDDDAGYLHFIPHSFV</sequence>
<reference evidence="2" key="1">
    <citation type="submission" date="2005-10" db="EMBL/GenBank/DDBJ databases">
        <authorList>
            <person name="Loftus B.J."/>
            <person name="Nene V.M."/>
            <person name="Hannick L.I."/>
            <person name="Bidwell S."/>
            <person name="Haas B."/>
            <person name="Amedeo P."/>
            <person name="Orvis J."/>
            <person name="Wortman J.R."/>
            <person name="White O.R."/>
            <person name="Salzberg S."/>
            <person name="Shumway M."/>
            <person name="Koo H."/>
            <person name="Zhao Y."/>
            <person name="Holmes M."/>
            <person name="Miller J."/>
            <person name="Schatz M."/>
            <person name="Pop M."/>
            <person name="Pai G."/>
            <person name="Utterback T."/>
            <person name="Rogers Y.-H."/>
            <person name="Kravitz S."/>
            <person name="Fraser C.M."/>
        </authorList>
    </citation>
    <scope>NUCLEOTIDE SEQUENCE</scope>
    <source>
        <strain evidence="2">Liverpool</strain>
    </source>
</reference>
<dbReference type="HOGENOM" id="CLU_2442612_0_0_1"/>
<dbReference type="PaxDb" id="7159-AAEL017468-PA"/>
<evidence type="ECO:0000313" key="2">
    <source>
        <dbReference type="EMBL" id="EJY57793.1"/>
    </source>
</evidence>
<protein>
    <submittedName>
        <fullName evidence="2">AAEL017468-PA</fullName>
    </submittedName>
</protein>
<name>J9HT29_AEDAE</name>
<dbReference type="AlphaFoldDB" id="J9HT29"/>
<reference evidence="2" key="2">
    <citation type="journal article" date="2007" name="Science">
        <title>Genome sequence of Aedes aegypti, a major arbovirus vector.</title>
        <authorList>
            <person name="Nene V."/>
            <person name="Wortman J.R."/>
            <person name="Lawson D."/>
            <person name="Haas B."/>
            <person name="Kodira C."/>
            <person name="Tu Z.J."/>
            <person name="Loftus B."/>
            <person name="Xi Z."/>
            <person name="Megy K."/>
            <person name="Grabherr M."/>
            <person name="Ren Q."/>
            <person name="Zdobnov E.M."/>
            <person name="Lobo N.F."/>
            <person name="Campbell K.S."/>
            <person name="Brown S.E."/>
            <person name="Bonaldo M.F."/>
            <person name="Zhu J."/>
            <person name="Sinkins S.P."/>
            <person name="Hogenkamp D.G."/>
            <person name="Amedeo P."/>
            <person name="Arensburger P."/>
            <person name="Atkinson P.W."/>
            <person name="Bidwell S."/>
            <person name="Biedler J."/>
            <person name="Birney E."/>
            <person name="Bruggner R.V."/>
            <person name="Costas J."/>
            <person name="Coy M.R."/>
            <person name="Crabtree J."/>
            <person name="Crawford M."/>
            <person name="Debruyn B."/>
            <person name="Decaprio D."/>
            <person name="Eiglmeier K."/>
            <person name="Eisenstadt E."/>
            <person name="El-Dorry H."/>
            <person name="Gelbart W.M."/>
            <person name="Gomes S.L."/>
            <person name="Hammond M."/>
            <person name="Hannick L.I."/>
            <person name="Hogan J.R."/>
            <person name="Holmes M.H."/>
            <person name="Jaffe D."/>
            <person name="Johnston J.S."/>
            <person name="Kennedy R.C."/>
            <person name="Koo H."/>
            <person name="Kravitz S."/>
            <person name="Kriventseva E.V."/>
            <person name="Kulp D."/>
            <person name="Labutti K."/>
            <person name="Lee E."/>
            <person name="Li S."/>
            <person name="Lovin D.D."/>
            <person name="Mao C."/>
            <person name="Mauceli E."/>
            <person name="Menck C.F."/>
            <person name="Miller J.R."/>
            <person name="Montgomery P."/>
            <person name="Mori A."/>
            <person name="Nascimento A.L."/>
            <person name="Naveira H.F."/>
            <person name="Nusbaum C."/>
            <person name="O'leary S."/>
            <person name="Orvis J."/>
            <person name="Pertea M."/>
            <person name="Quesneville H."/>
            <person name="Reidenbach K.R."/>
            <person name="Rogers Y.H."/>
            <person name="Roth C.W."/>
            <person name="Schneider J.R."/>
            <person name="Schatz M."/>
            <person name="Shumway M."/>
            <person name="Stanke M."/>
            <person name="Stinson E.O."/>
            <person name="Tubio J.M."/>
            <person name="Vanzee J.P."/>
            <person name="Verjovski-Almeida S."/>
            <person name="Werner D."/>
            <person name="White O."/>
            <person name="Wyder S."/>
            <person name="Zeng Q."/>
            <person name="Zhao Q."/>
            <person name="Zhao Y."/>
            <person name="Hill C.A."/>
            <person name="Raikhel A.S."/>
            <person name="Soares M.B."/>
            <person name="Knudson D.L."/>
            <person name="Lee N.H."/>
            <person name="Galagan J."/>
            <person name="Salzberg S.L."/>
            <person name="Paulsen I.T."/>
            <person name="Dimopoulos G."/>
            <person name="Collins F.H."/>
            <person name="Birren B."/>
            <person name="Fraser-Liggett C.M."/>
            <person name="Severson D.W."/>
        </authorList>
    </citation>
    <scope>NUCLEOTIDE SEQUENCE [LARGE SCALE GENOMIC DNA]</scope>
    <source>
        <strain evidence="2">Liverpool</strain>
    </source>
</reference>
<dbReference type="Proteomes" id="UP000682892">
    <property type="component" value="Chromosome 2"/>
</dbReference>
<evidence type="ECO:0000256" key="1">
    <source>
        <dbReference type="SAM" id="MobiDB-lite"/>
    </source>
</evidence>